<name>A0ABY2ZQ11_9GAMM</name>
<sequence length="159" mass="18474">MKKMNLDESNGALLIDGNEIDLSSYSAFTNSSFFKCADDLTPFGKYYFFSKDVLWHNEPFFVEFRPSVFSIKGSVFLTSKTGEFFKNMNDWEKRANLNILKGEESRLFAWVLNRYPSNYKGTIENPPYGHVWSFTWGEITVQSDTNAFECGIYIKWSLI</sequence>
<reference evidence="1 2" key="1">
    <citation type="submission" date="2019-06" db="EMBL/GenBank/DDBJ databases">
        <title>Taxogenomics and systematics of the genus Pantoea.</title>
        <authorList>
            <person name="Tambong J.T."/>
        </authorList>
    </citation>
    <scope>NUCLEOTIDE SEQUENCE [LARGE SCALE GENOMIC DNA]</scope>
    <source>
        <strain evidence="1 2">LMG 24197</strain>
    </source>
</reference>
<evidence type="ECO:0000313" key="2">
    <source>
        <dbReference type="Proteomes" id="UP000315469"/>
    </source>
</evidence>
<comment type="caution">
    <text evidence="1">The sequence shown here is derived from an EMBL/GenBank/DDBJ whole genome shotgun (WGS) entry which is preliminary data.</text>
</comment>
<gene>
    <name evidence="1" type="ORF">FJW02_00185</name>
</gene>
<dbReference type="GeneID" id="90521426"/>
<accession>A0ABY2ZQ11</accession>
<protein>
    <submittedName>
        <fullName evidence="1">Uncharacterized protein</fullName>
    </submittedName>
</protein>
<proteinExistence type="predicted"/>
<dbReference type="RefSeq" id="WP_071591708.1">
    <property type="nucleotide sequence ID" value="NZ_CP045720.1"/>
</dbReference>
<dbReference type="EMBL" id="VHJB01000004">
    <property type="protein sequence ID" value="TPV45289.1"/>
    <property type="molecule type" value="Genomic_DNA"/>
</dbReference>
<organism evidence="1 2">
    <name type="scientific">Pantoea eucalypti</name>
    <dbReference type="NCBI Taxonomy" id="470933"/>
    <lineage>
        <taxon>Bacteria</taxon>
        <taxon>Pseudomonadati</taxon>
        <taxon>Pseudomonadota</taxon>
        <taxon>Gammaproteobacteria</taxon>
        <taxon>Enterobacterales</taxon>
        <taxon>Erwiniaceae</taxon>
        <taxon>Pantoea</taxon>
    </lineage>
</organism>
<keyword evidence="2" id="KW-1185">Reference proteome</keyword>
<evidence type="ECO:0000313" key="1">
    <source>
        <dbReference type="EMBL" id="TPV45289.1"/>
    </source>
</evidence>
<dbReference type="Proteomes" id="UP000315469">
    <property type="component" value="Unassembled WGS sequence"/>
</dbReference>